<gene>
    <name evidence="1" type="ORF">ACFYNQ_25875</name>
</gene>
<evidence type="ECO:0000313" key="2">
    <source>
        <dbReference type="Proteomes" id="UP001601303"/>
    </source>
</evidence>
<name>A0ABW6M760_9ACTN</name>
<accession>A0ABW6M760</accession>
<organism evidence="1 2">
    <name type="scientific">Streptomyces hokutonensis</name>
    <dbReference type="NCBI Taxonomy" id="1306990"/>
    <lineage>
        <taxon>Bacteria</taxon>
        <taxon>Bacillati</taxon>
        <taxon>Actinomycetota</taxon>
        <taxon>Actinomycetes</taxon>
        <taxon>Kitasatosporales</taxon>
        <taxon>Streptomycetaceae</taxon>
        <taxon>Streptomyces</taxon>
    </lineage>
</organism>
<evidence type="ECO:0000313" key="1">
    <source>
        <dbReference type="EMBL" id="MFE9601980.1"/>
    </source>
</evidence>
<protein>
    <submittedName>
        <fullName evidence="1">Uncharacterized protein</fullName>
    </submittedName>
</protein>
<comment type="caution">
    <text evidence="1">The sequence shown here is derived from an EMBL/GenBank/DDBJ whole genome shotgun (WGS) entry which is preliminary data.</text>
</comment>
<dbReference type="EMBL" id="JBIAHM010000009">
    <property type="protein sequence ID" value="MFE9601980.1"/>
    <property type="molecule type" value="Genomic_DNA"/>
</dbReference>
<keyword evidence="2" id="KW-1185">Reference proteome</keyword>
<dbReference type="RefSeq" id="WP_388109572.1">
    <property type="nucleotide sequence ID" value="NZ_JBIAHM010000009.1"/>
</dbReference>
<proteinExistence type="predicted"/>
<sequence>MSAPDDQPHDPSTAAANTLRELGYVPGPQPIRQLRQVGAETLADIHLSAAVDPASSGETAEAHSRLLEAAVAALGVLAESDLDEMEQQALAEAFGLPAPGDRS</sequence>
<reference evidence="1 2" key="1">
    <citation type="submission" date="2024-10" db="EMBL/GenBank/DDBJ databases">
        <title>The Natural Products Discovery Center: Release of the First 8490 Sequenced Strains for Exploring Actinobacteria Biosynthetic Diversity.</title>
        <authorList>
            <person name="Kalkreuter E."/>
            <person name="Kautsar S.A."/>
            <person name="Yang D."/>
            <person name="Bader C.D."/>
            <person name="Teijaro C.N."/>
            <person name="Fluegel L."/>
            <person name="Davis C.M."/>
            <person name="Simpson J.R."/>
            <person name="Lauterbach L."/>
            <person name="Steele A.D."/>
            <person name="Gui C."/>
            <person name="Meng S."/>
            <person name="Li G."/>
            <person name="Viehrig K."/>
            <person name="Ye F."/>
            <person name="Su P."/>
            <person name="Kiefer A.F."/>
            <person name="Nichols A."/>
            <person name="Cepeda A.J."/>
            <person name="Yan W."/>
            <person name="Fan B."/>
            <person name="Jiang Y."/>
            <person name="Adhikari A."/>
            <person name="Zheng C.-J."/>
            <person name="Schuster L."/>
            <person name="Cowan T.M."/>
            <person name="Smanski M.J."/>
            <person name="Chevrette M.G."/>
            <person name="De Carvalho L.P.S."/>
            <person name="Shen B."/>
        </authorList>
    </citation>
    <scope>NUCLEOTIDE SEQUENCE [LARGE SCALE GENOMIC DNA]</scope>
    <source>
        <strain evidence="1 2">NPDC006488</strain>
    </source>
</reference>
<dbReference type="Proteomes" id="UP001601303">
    <property type="component" value="Unassembled WGS sequence"/>
</dbReference>